<feature type="region of interest" description="Disordered" evidence="6">
    <location>
        <begin position="1"/>
        <end position="22"/>
    </location>
</feature>
<dbReference type="FunFam" id="3.40.1810.10:FF:000002">
    <property type="entry name" value="Serum response factor b"/>
    <property type="match status" value="1"/>
</dbReference>
<keyword evidence="4" id="KW-0804">Transcription</keyword>
<evidence type="ECO:0000313" key="8">
    <source>
        <dbReference type="EMBL" id="AGE95863.1"/>
    </source>
</evidence>
<evidence type="ECO:0000256" key="1">
    <source>
        <dbReference type="ARBA" id="ARBA00004123"/>
    </source>
</evidence>
<dbReference type="InterPro" id="IPR050142">
    <property type="entry name" value="MADS-box/MEF2_TF"/>
</dbReference>
<keyword evidence="3" id="KW-0238">DNA-binding</keyword>
<dbReference type="SMART" id="SM00432">
    <property type="entry name" value="MADS"/>
    <property type="match status" value="1"/>
</dbReference>
<evidence type="ECO:0000259" key="7">
    <source>
        <dbReference type="PROSITE" id="PS50066"/>
    </source>
</evidence>
<comment type="subcellular location">
    <subcellularLocation>
        <location evidence="1">Nucleus</location>
    </subcellularLocation>
</comment>
<dbReference type="VEuPathDB" id="MicrosporidiaDB:AEWR_071720"/>
<dbReference type="CDD" id="cd00266">
    <property type="entry name" value="MADS_SRF_like"/>
    <property type="match status" value="1"/>
</dbReference>
<feature type="compositionally biased region" description="Acidic residues" evidence="6">
    <location>
        <begin position="201"/>
        <end position="211"/>
    </location>
</feature>
<feature type="domain" description="MADS-box" evidence="7">
    <location>
        <begin position="95"/>
        <end position="155"/>
    </location>
</feature>
<reference evidence="8" key="1">
    <citation type="journal article" date="2013" name="Eukaryot. Cell">
        <title>Extremely Reduced Levels of Heterozygosity in the Vertebrate Pathogen Encephalitozoon cuniculi.</title>
        <authorList>
            <person name="Selman M."/>
            <person name="Sak B."/>
            <person name="Kvac M."/>
            <person name="Farinelli L."/>
            <person name="Weiss L.M."/>
            <person name="Corradi N."/>
        </authorList>
    </citation>
    <scope>NUCLEOTIDE SEQUENCE</scope>
</reference>
<feature type="region of interest" description="Disordered" evidence="6">
    <location>
        <begin position="172"/>
        <end position="211"/>
    </location>
</feature>
<keyword evidence="2" id="KW-0805">Transcription regulation</keyword>
<evidence type="ECO:0000256" key="4">
    <source>
        <dbReference type="ARBA" id="ARBA00023163"/>
    </source>
</evidence>
<protein>
    <submittedName>
        <fullName evidence="8">Mads domain containing protein</fullName>
    </submittedName>
</protein>
<dbReference type="VEuPathDB" id="MicrosporidiaDB:AEWD_071730"/>
<dbReference type="InterPro" id="IPR033897">
    <property type="entry name" value="SRF-like_MADS-box"/>
</dbReference>
<organism evidence="8">
    <name type="scientific">Encephalitozoon cuniculi</name>
    <name type="common">Microsporidian parasite</name>
    <dbReference type="NCBI Taxonomy" id="6035"/>
    <lineage>
        <taxon>Eukaryota</taxon>
        <taxon>Fungi</taxon>
        <taxon>Fungi incertae sedis</taxon>
        <taxon>Microsporidia</taxon>
        <taxon>Unikaryonidae</taxon>
        <taxon>Encephalitozoon</taxon>
    </lineage>
</organism>
<dbReference type="GO" id="GO:0000981">
    <property type="term" value="F:DNA-binding transcription factor activity, RNA polymerase II-specific"/>
    <property type="evidence" value="ECO:0007669"/>
    <property type="project" value="InterPro"/>
</dbReference>
<keyword evidence="5" id="KW-0539">Nucleus</keyword>
<evidence type="ECO:0000256" key="3">
    <source>
        <dbReference type="ARBA" id="ARBA00023125"/>
    </source>
</evidence>
<proteinExistence type="predicted"/>
<dbReference type="VEuPathDB" id="MicrosporidiaDB:AEWQ_071730"/>
<dbReference type="Pfam" id="PF00319">
    <property type="entry name" value="SRF-TF"/>
    <property type="match status" value="1"/>
</dbReference>
<evidence type="ECO:0000256" key="2">
    <source>
        <dbReference type="ARBA" id="ARBA00023015"/>
    </source>
</evidence>
<dbReference type="EMBL" id="KC513610">
    <property type="protein sequence ID" value="AGE95863.1"/>
    <property type="molecule type" value="Genomic_DNA"/>
</dbReference>
<name>M1K4J9_ENCCN</name>
<dbReference type="GO" id="GO:0000987">
    <property type="term" value="F:cis-regulatory region sequence-specific DNA binding"/>
    <property type="evidence" value="ECO:0007669"/>
    <property type="project" value="InterPro"/>
</dbReference>
<dbReference type="GO" id="GO:0046983">
    <property type="term" value="F:protein dimerization activity"/>
    <property type="evidence" value="ECO:0007669"/>
    <property type="project" value="InterPro"/>
</dbReference>
<dbReference type="SUPFAM" id="SSF55455">
    <property type="entry name" value="SRF-like"/>
    <property type="match status" value="1"/>
</dbReference>
<dbReference type="GO" id="GO:0045944">
    <property type="term" value="P:positive regulation of transcription by RNA polymerase II"/>
    <property type="evidence" value="ECO:0007669"/>
    <property type="project" value="InterPro"/>
</dbReference>
<dbReference type="InterPro" id="IPR036879">
    <property type="entry name" value="TF_MADSbox_sf"/>
</dbReference>
<accession>M1K4J9</accession>
<dbReference type="PANTHER" id="PTHR48019">
    <property type="entry name" value="SERUM RESPONSE FACTOR HOMOLOG"/>
    <property type="match status" value="1"/>
</dbReference>
<evidence type="ECO:0000256" key="5">
    <source>
        <dbReference type="ARBA" id="ARBA00023242"/>
    </source>
</evidence>
<sequence length="211" mass="24316">MDENRKYGKKEEQSNPHIRGEMDYNIPPYGINENVPEGFSYPHWIPQNMNYGFDQQYNYYSHSVPQFHNNGMIPQGFAQDQAHPIMFEKPRGKSHGKKKIKLEYISGKNKRSVCFSKRKRGIMKKAYELNILTGTEILLLVASESGHVFTFATEKLKPIIAEHEDIIQNCLNRPEGTPYKPNLLKESGKQSTENKGYDQAEVYDESTESGH</sequence>
<dbReference type="VEuPathDB" id="MicrosporidiaDB:ECU07_1740"/>
<dbReference type="VEuPathDB" id="MicrosporidiaDB:M970_071720"/>
<dbReference type="InterPro" id="IPR002100">
    <property type="entry name" value="TF_MADSbox"/>
</dbReference>
<dbReference type="PRINTS" id="PR00404">
    <property type="entry name" value="MADSDOMAIN"/>
</dbReference>
<dbReference type="AlphaFoldDB" id="M1K4J9"/>
<dbReference type="Gene3D" id="3.40.1810.10">
    <property type="entry name" value="Transcription factor, MADS-box"/>
    <property type="match status" value="1"/>
</dbReference>
<dbReference type="PROSITE" id="PS50066">
    <property type="entry name" value="MADS_BOX_2"/>
    <property type="match status" value="1"/>
</dbReference>
<gene>
    <name evidence="8" type="ORF">ECU07_1740</name>
</gene>
<dbReference type="GO" id="GO:0005634">
    <property type="term" value="C:nucleus"/>
    <property type="evidence" value="ECO:0007669"/>
    <property type="project" value="UniProtKB-SubCell"/>
</dbReference>
<evidence type="ECO:0000256" key="6">
    <source>
        <dbReference type="SAM" id="MobiDB-lite"/>
    </source>
</evidence>